<dbReference type="EMBL" id="DUZY01000003">
    <property type="protein sequence ID" value="DAD31659.1"/>
    <property type="molecule type" value="Genomic_DNA"/>
</dbReference>
<proteinExistence type="predicted"/>
<reference evidence="1 2" key="1">
    <citation type="journal article" date="2020" name="Mol. Biol. Evol.">
        <title>Distinct Expression and Methylation Patterns for Genes with Different Fates following a Single Whole-Genome Duplication in Flowering Plants.</title>
        <authorList>
            <person name="Shi T."/>
            <person name="Rahmani R.S."/>
            <person name="Gugger P.F."/>
            <person name="Wang M."/>
            <person name="Li H."/>
            <person name="Zhang Y."/>
            <person name="Li Z."/>
            <person name="Wang Q."/>
            <person name="Van de Peer Y."/>
            <person name="Marchal K."/>
            <person name="Chen J."/>
        </authorList>
    </citation>
    <scope>NUCLEOTIDE SEQUENCE [LARGE SCALE GENOMIC DNA]</scope>
    <source>
        <tissue evidence="1">Leaf</tissue>
    </source>
</reference>
<accession>A0A822YK16</accession>
<evidence type="ECO:0000313" key="1">
    <source>
        <dbReference type="EMBL" id="DAD31659.1"/>
    </source>
</evidence>
<dbReference type="Proteomes" id="UP000607653">
    <property type="component" value="Unassembled WGS sequence"/>
</dbReference>
<name>A0A822YK16_NELNU</name>
<dbReference type="AlphaFoldDB" id="A0A822YK16"/>
<gene>
    <name evidence="1" type="ORF">HUJ06_010510</name>
</gene>
<sequence>MSFYMKSHSELILRALTSDISYFCFPTHLEDKFSTETW</sequence>
<keyword evidence="2" id="KW-1185">Reference proteome</keyword>
<comment type="caution">
    <text evidence="1">The sequence shown here is derived from an EMBL/GenBank/DDBJ whole genome shotgun (WGS) entry which is preliminary data.</text>
</comment>
<evidence type="ECO:0000313" key="2">
    <source>
        <dbReference type="Proteomes" id="UP000607653"/>
    </source>
</evidence>
<protein>
    <submittedName>
        <fullName evidence="1">Uncharacterized protein</fullName>
    </submittedName>
</protein>
<organism evidence="1 2">
    <name type="scientific">Nelumbo nucifera</name>
    <name type="common">Sacred lotus</name>
    <dbReference type="NCBI Taxonomy" id="4432"/>
    <lineage>
        <taxon>Eukaryota</taxon>
        <taxon>Viridiplantae</taxon>
        <taxon>Streptophyta</taxon>
        <taxon>Embryophyta</taxon>
        <taxon>Tracheophyta</taxon>
        <taxon>Spermatophyta</taxon>
        <taxon>Magnoliopsida</taxon>
        <taxon>Proteales</taxon>
        <taxon>Nelumbonaceae</taxon>
        <taxon>Nelumbo</taxon>
    </lineage>
</organism>